<comment type="cofactor">
    <cofactor evidence="1">
        <name>Mg(2+)</name>
        <dbReference type="ChEBI" id="CHEBI:18420"/>
    </cofactor>
</comment>
<dbReference type="InterPro" id="IPR000700">
    <property type="entry name" value="PAS-assoc_C"/>
</dbReference>
<feature type="domain" description="PAS" evidence="2">
    <location>
        <begin position="306"/>
        <end position="355"/>
    </location>
</feature>
<dbReference type="SUPFAM" id="SSF141868">
    <property type="entry name" value="EAL domain-like"/>
    <property type="match status" value="1"/>
</dbReference>
<dbReference type="Pfam" id="PF13185">
    <property type="entry name" value="GAF_2"/>
    <property type="match status" value="1"/>
</dbReference>
<dbReference type="PROSITE" id="PS50112">
    <property type="entry name" value="PAS"/>
    <property type="match status" value="2"/>
</dbReference>
<dbReference type="SUPFAM" id="SSF55073">
    <property type="entry name" value="Nucleotide cyclase"/>
    <property type="match status" value="1"/>
</dbReference>
<accession>K6X9D4</accession>
<dbReference type="InterPro" id="IPR000014">
    <property type="entry name" value="PAS"/>
</dbReference>
<reference evidence="6 7" key="1">
    <citation type="journal article" date="2017" name="Antonie Van Leeuwenhoek">
        <title>Rhizobium rhizosphaerae sp. nov., a novel species isolated from rice rhizosphere.</title>
        <authorList>
            <person name="Zhao J.J."/>
            <person name="Zhang J."/>
            <person name="Zhang R.J."/>
            <person name="Zhang C.W."/>
            <person name="Yin H.Q."/>
            <person name="Zhang X.X."/>
        </authorList>
    </citation>
    <scope>NUCLEOTIDE SEQUENCE [LARGE SCALE GENOMIC DNA]</scope>
    <source>
        <strain evidence="6 7">BSs20135</strain>
    </source>
</reference>
<dbReference type="SMART" id="SM00091">
    <property type="entry name" value="PAS"/>
    <property type="match status" value="2"/>
</dbReference>
<dbReference type="Pfam" id="PF13426">
    <property type="entry name" value="PAS_9"/>
    <property type="match status" value="1"/>
</dbReference>
<protein>
    <submittedName>
        <fullName evidence="6">Diguanylate cyclase/phosphodiesterase</fullName>
    </submittedName>
</protein>
<dbReference type="SMART" id="SM00086">
    <property type="entry name" value="PAC"/>
    <property type="match status" value="1"/>
</dbReference>
<evidence type="ECO:0000256" key="1">
    <source>
        <dbReference type="ARBA" id="ARBA00001946"/>
    </source>
</evidence>
<evidence type="ECO:0000313" key="6">
    <source>
        <dbReference type="EMBL" id="GAC17239.1"/>
    </source>
</evidence>
<dbReference type="InterPro" id="IPR012226">
    <property type="entry name" value="Diguanyl_cyclase/Pdiesterase"/>
</dbReference>
<evidence type="ECO:0000259" key="2">
    <source>
        <dbReference type="PROSITE" id="PS50112"/>
    </source>
</evidence>
<dbReference type="PANTHER" id="PTHR44757:SF2">
    <property type="entry name" value="BIOFILM ARCHITECTURE MAINTENANCE PROTEIN MBAA"/>
    <property type="match status" value="1"/>
</dbReference>
<dbReference type="InterPro" id="IPR000160">
    <property type="entry name" value="GGDEF_dom"/>
</dbReference>
<dbReference type="SUPFAM" id="SSF55781">
    <property type="entry name" value="GAF domain-like"/>
    <property type="match status" value="1"/>
</dbReference>
<evidence type="ECO:0000259" key="3">
    <source>
        <dbReference type="PROSITE" id="PS50113"/>
    </source>
</evidence>
<dbReference type="Pfam" id="PF00563">
    <property type="entry name" value="EAL"/>
    <property type="match status" value="1"/>
</dbReference>
<feature type="domain" description="PAC" evidence="3">
    <location>
        <begin position="382"/>
        <end position="434"/>
    </location>
</feature>
<dbReference type="CDD" id="cd00130">
    <property type="entry name" value="PAS"/>
    <property type="match status" value="2"/>
</dbReference>
<dbReference type="InterPro" id="IPR043128">
    <property type="entry name" value="Rev_trsase/Diguanyl_cyclase"/>
</dbReference>
<dbReference type="NCBIfam" id="TIGR00229">
    <property type="entry name" value="sensory_box"/>
    <property type="match status" value="2"/>
</dbReference>
<name>K6X9D4_9ALTE</name>
<dbReference type="CDD" id="cd01949">
    <property type="entry name" value="GGDEF"/>
    <property type="match status" value="1"/>
</dbReference>
<dbReference type="RefSeq" id="WP_007615874.1">
    <property type="nucleotide sequence ID" value="NZ_BAEO01000005.1"/>
</dbReference>
<dbReference type="PROSITE" id="PS50883">
    <property type="entry name" value="EAL"/>
    <property type="match status" value="1"/>
</dbReference>
<dbReference type="Proteomes" id="UP000006327">
    <property type="component" value="Unassembled WGS sequence"/>
</dbReference>
<dbReference type="InterPro" id="IPR013656">
    <property type="entry name" value="PAS_4"/>
</dbReference>
<dbReference type="Gene3D" id="3.30.450.20">
    <property type="entry name" value="PAS domain"/>
    <property type="match status" value="2"/>
</dbReference>
<dbReference type="OrthoDB" id="6597954at2"/>
<dbReference type="SMART" id="SM00052">
    <property type="entry name" value="EAL"/>
    <property type="match status" value="1"/>
</dbReference>
<dbReference type="eggNOG" id="COG2203">
    <property type="taxonomic scope" value="Bacteria"/>
</dbReference>
<dbReference type="SUPFAM" id="SSF55785">
    <property type="entry name" value="PYP-like sensor domain (PAS domain)"/>
    <property type="match status" value="2"/>
</dbReference>
<dbReference type="NCBIfam" id="TIGR00254">
    <property type="entry name" value="GGDEF"/>
    <property type="match status" value="1"/>
</dbReference>
<dbReference type="InterPro" id="IPR035965">
    <property type="entry name" value="PAS-like_dom_sf"/>
</dbReference>
<dbReference type="Gene3D" id="3.30.70.270">
    <property type="match status" value="1"/>
</dbReference>
<dbReference type="CDD" id="cd01948">
    <property type="entry name" value="EAL"/>
    <property type="match status" value="1"/>
</dbReference>
<dbReference type="InterPro" id="IPR003018">
    <property type="entry name" value="GAF"/>
</dbReference>
<sequence>MTSKQINDTNQLRQLNENPNRIEMYLNTVFNNSKDPIFIKDDECRLLLVNDAFCSMFALPRNKIIGKTLAETVTPSEREHFLSIDRQVLAGGKEVLCEETLTFSGEQTKIILTRKNRYTDPQGNYFLVGTIYDITERKQNELRETSRTHVLELITSGEALPVILGSIVSAVEQLNPEMLCSILLLDNAGKHLLSGTASSLPDFYNEAIHGIEIGIGVGSCGTAAFKNERVIVDDIQTHPYWVSYKELANSAGLGACWSEPIRSTTGKVLGTFAIYHHVVNIPTEADLVLIEQSANLASIAIEKKQAEEKLKRSASVFSHAHEGIMITDANANITEVNATFSQITGYFPEDVLGKNPNILQSKRQTPEFYAEMWTALKTQGHWRGEIWNRRKNGEIYPEILTISAVKNSAGLVQHYVSLCTDITSMKAHQNQLEHIAHYDLLTNLPNRVLLADRLSQAMLQCNRHQQSLAVVFLDLDGFKHVNDTNGHDVGDELLIALSVRMKKALREGDSLARIGGDEFVAVLTDLTAVEDCEPVLERLLLAASNPITIGSVVLSVSASIGFTLYPQDCVDADQLMRHADQAMYVAKESGKNRFHLFDTAQDDAVKVQRESLEAIRSALDNHQFVLHYQPKVNMRSGTVTGVEALIRWQHPERGLLNPIEFLPIIENNPMIVEMGEWVIDRALTQINQWQNMRLNLPLFISVNIAAVQLQQPDFTQRLTTLLAAHPNVLPSYLELEVLETTALDDVNHVSTIMNACMALGVSFALDDFGTGYSSLTYLRRLPANLIKIDQSFVRDMLIDADDLAIVKGVIALAKLFNREVIAEGVETIEHGAALLQLGCELAQGYGIARPMPADDIPQWVSNWKANEAWQV</sequence>
<dbReference type="SMART" id="SM00065">
    <property type="entry name" value="GAF"/>
    <property type="match status" value="1"/>
</dbReference>
<dbReference type="SMART" id="SM00267">
    <property type="entry name" value="GGDEF"/>
    <property type="match status" value="1"/>
</dbReference>
<comment type="caution">
    <text evidence="6">The sequence shown here is derived from an EMBL/GenBank/DDBJ whole genome shotgun (WGS) entry which is preliminary data.</text>
</comment>
<dbReference type="Pfam" id="PF00990">
    <property type="entry name" value="GGDEF"/>
    <property type="match status" value="1"/>
</dbReference>
<dbReference type="Gene3D" id="3.30.450.40">
    <property type="match status" value="1"/>
</dbReference>
<dbReference type="STRING" id="493475.GARC_0257"/>
<dbReference type="GO" id="GO:0003824">
    <property type="term" value="F:catalytic activity"/>
    <property type="evidence" value="ECO:0007669"/>
    <property type="project" value="UniProtKB-ARBA"/>
</dbReference>
<dbReference type="AlphaFoldDB" id="K6X9D4"/>
<proteinExistence type="predicted"/>
<evidence type="ECO:0000259" key="5">
    <source>
        <dbReference type="PROSITE" id="PS50887"/>
    </source>
</evidence>
<dbReference type="PROSITE" id="PS50113">
    <property type="entry name" value="PAC"/>
    <property type="match status" value="1"/>
</dbReference>
<feature type="domain" description="EAL" evidence="4">
    <location>
        <begin position="608"/>
        <end position="864"/>
    </location>
</feature>
<dbReference type="FunFam" id="3.30.70.270:FF:000001">
    <property type="entry name" value="Diguanylate cyclase domain protein"/>
    <property type="match status" value="1"/>
</dbReference>
<gene>
    <name evidence="6" type="ORF">GARC_0257</name>
</gene>
<evidence type="ECO:0000313" key="7">
    <source>
        <dbReference type="Proteomes" id="UP000006327"/>
    </source>
</evidence>
<dbReference type="Gene3D" id="3.20.20.450">
    <property type="entry name" value="EAL domain"/>
    <property type="match status" value="1"/>
</dbReference>
<dbReference type="InterPro" id="IPR029787">
    <property type="entry name" value="Nucleotide_cyclase"/>
</dbReference>
<feature type="domain" description="PAS" evidence="2">
    <location>
        <begin position="22"/>
        <end position="92"/>
    </location>
</feature>
<dbReference type="InterPro" id="IPR029016">
    <property type="entry name" value="GAF-like_dom_sf"/>
</dbReference>
<feature type="domain" description="GGDEF" evidence="5">
    <location>
        <begin position="466"/>
        <end position="599"/>
    </location>
</feature>
<dbReference type="PANTHER" id="PTHR44757">
    <property type="entry name" value="DIGUANYLATE CYCLASE DGCP"/>
    <property type="match status" value="1"/>
</dbReference>
<dbReference type="InterPro" id="IPR052155">
    <property type="entry name" value="Biofilm_reg_signaling"/>
</dbReference>
<dbReference type="InterPro" id="IPR001610">
    <property type="entry name" value="PAC"/>
</dbReference>
<dbReference type="PIRSF" id="PIRSF005925">
    <property type="entry name" value="Dos"/>
    <property type="match status" value="1"/>
</dbReference>
<dbReference type="InterPro" id="IPR001633">
    <property type="entry name" value="EAL_dom"/>
</dbReference>
<dbReference type="eggNOG" id="COG5001">
    <property type="taxonomic scope" value="Bacteria"/>
</dbReference>
<organism evidence="6 7">
    <name type="scientific">Paraglaciecola arctica BSs20135</name>
    <dbReference type="NCBI Taxonomy" id="493475"/>
    <lineage>
        <taxon>Bacteria</taxon>
        <taxon>Pseudomonadati</taxon>
        <taxon>Pseudomonadota</taxon>
        <taxon>Gammaproteobacteria</taxon>
        <taxon>Alteromonadales</taxon>
        <taxon>Alteromonadaceae</taxon>
        <taxon>Paraglaciecola</taxon>
    </lineage>
</organism>
<dbReference type="InterPro" id="IPR035919">
    <property type="entry name" value="EAL_sf"/>
</dbReference>
<dbReference type="EMBL" id="BAEO01000005">
    <property type="protein sequence ID" value="GAC17239.1"/>
    <property type="molecule type" value="Genomic_DNA"/>
</dbReference>
<keyword evidence="7" id="KW-1185">Reference proteome</keyword>
<evidence type="ECO:0000259" key="4">
    <source>
        <dbReference type="PROSITE" id="PS50883"/>
    </source>
</evidence>
<dbReference type="Pfam" id="PF08448">
    <property type="entry name" value="PAS_4"/>
    <property type="match status" value="1"/>
</dbReference>
<dbReference type="PROSITE" id="PS50887">
    <property type="entry name" value="GGDEF"/>
    <property type="match status" value="1"/>
</dbReference>